<dbReference type="GO" id="GO:0051260">
    <property type="term" value="P:protein homooligomerization"/>
    <property type="evidence" value="ECO:0007669"/>
    <property type="project" value="InterPro"/>
</dbReference>
<keyword evidence="12" id="KW-0407">Ion channel</keyword>
<feature type="compositionally biased region" description="Basic residues" evidence="13">
    <location>
        <begin position="785"/>
        <end position="805"/>
    </location>
</feature>
<feature type="region of interest" description="Disordered" evidence="13">
    <location>
        <begin position="777"/>
        <end position="857"/>
    </location>
</feature>
<feature type="transmembrane region" description="Helical" evidence="14">
    <location>
        <begin position="410"/>
        <end position="432"/>
    </location>
</feature>
<dbReference type="CDD" id="cd18378">
    <property type="entry name" value="BTB_POZ_Kv2_KCNB"/>
    <property type="match status" value="1"/>
</dbReference>
<dbReference type="Gene3D" id="1.10.287.70">
    <property type="match status" value="1"/>
</dbReference>
<dbReference type="InterPro" id="IPR027359">
    <property type="entry name" value="Volt_channel_dom_sf"/>
</dbReference>
<keyword evidence="10" id="KW-0406">Ion transport</keyword>
<feature type="transmembrane region" description="Helical" evidence="14">
    <location>
        <begin position="587"/>
        <end position="604"/>
    </location>
</feature>
<reference evidence="16" key="1">
    <citation type="submission" date="2018-02" db="EMBL/GenBank/DDBJ databases">
        <title>Hirudo verbana central nervous system transcriptome analysis of ion channel and receptor content.</title>
        <authorList>
            <person name="Northcutt A.J."/>
            <person name="Schulz D.J."/>
            <person name="Mesce K.A."/>
        </authorList>
    </citation>
    <scope>NUCLEOTIDE SEQUENCE</scope>
</reference>
<evidence type="ECO:0000256" key="2">
    <source>
        <dbReference type="ARBA" id="ARBA00022448"/>
    </source>
</evidence>
<protein>
    <submittedName>
        <fullName evidence="16">Putative potassium voltage-gated channel Shab subfamily 2</fullName>
    </submittedName>
</protein>
<evidence type="ECO:0000256" key="3">
    <source>
        <dbReference type="ARBA" id="ARBA00022538"/>
    </source>
</evidence>
<dbReference type="PRINTS" id="PR01494">
    <property type="entry name" value="KV9CHANNEL"/>
</dbReference>
<feature type="compositionally biased region" description="Basic residues" evidence="13">
    <location>
        <begin position="25"/>
        <end position="34"/>
    </location>
</feature>
<sequence>MFYSTGNSSGKYSSKKLSGSDYKKRGTVRKRSGSSRRESVLRNTTRRKNSSDQNNLASQAPSTSHKLFSFTSGASTSSAINYPLLSLFNTYVTPLHRLNIPLISDPPVDLKSNEAKAQTNQNLLPFVDIPHQYPPPICPPKDGRQYVLNVGNANAAENLSHNLKKLRLSSSSSICNSQNLNMSRRSSLDEFFFEPRSNWAIDFQSDTPVILSTFLETSRKSLTDHLRLTRIHLPSTDLSKYPISSLDQSSVEAKRLLVNVGGEKHEVLWKTIARLPRTRLGRILSCNSHEQLMNICDDYDLNTMEFYFDRQPKTFSSILNFYRTGKLHLQEDACILSFSEDLEYWGIDDLYLESCCQHSYLQRKEMISDEMRKETESLIDSNDEEPIRQGCYYDFQRRVWDLLEKPQTSFAARVVAIVSILFVVVSTIGLTVNTIPSVQGKSENGATDNEHLVLVETVCIAWFTLEFILRLWSSPSKCKFFKGTLNIIDLLAIMPYFVSFFLGESGEGSEQIHDVRRVVQVFRIMRILRVLKLARHSTGLQSLGYTLQQSYKELGLLVMFLAISILVFSSLAYFAEKDEVNTAYSSIPDAFWWAAITMTTVGYGDVYPRTPWGKLVGAACCVSGVLVIALPIPIIVSNFAGYYKEQMRKEKLQKRREAVERAKRNSSHTAAVASTADCLHDNAGDSNQANSSLNQPCSSNLQTGNSQDNQVSVMISETWNRPGEDEIPTLKFPSTSHLENYCPPSLDLFIQNQDNELSSIPAHSRETVRWATSKWLSKTHEKSGDKKHHAVRRKHDHRTQSRRHNYTSSDVLDNEESAQLLGSDEPQNSSPVSNFRRKAQTRQSATTTTLRPDPQQPLQQLNVDALGSQKQMNYYYLIPSEGNMSNKSRGLRTNSLKIYKTQKRNPSGSLGHNDDVFEDQQTTLLGQTAGEY</sequence>
<evidence type="ECO:0000256" key="14">
    <source>
        <dbReference type="SAM" id="Phobius"/>
    </source>
</evidence>
<keyword evidence="2" id="KW-0813">Transport</keyword>
<keyword evidence="4" id="KW-0597">Phosphoprotein</keyword>
<feature type="compositionally biased region" description="Low complexity" evidence="13">
    <location>
        <begin position="1"/>
        <end position="20"/>
    </location>
</feature>
<keyword evidence="7" id="KW-0851">Voltage-gated channel</keyword>
<feature type="compositionally biased region" description="Polar residues" evidence="13">
    <location>
        <begin position="51"/>
        <end position="63"/>
    </location>
</feature>
<feature type="compositionally biased region" description="Low complexity" evidence="13">
    <location>
        <begin position="846"/>
        <end position="857"/>
    </location>
</feature>
<feature type="compositionally biased region" description="Polar residues" evidence="13">
    <location>
        <begin position="684"/>
        <end position="709"/>
    </location>
</feature>
<evidence type="ECO:0000256" key="13">
    <source>
        <dbReference type="SAM" id="MobiDB-lite"/>
    </source>
</evidence>
<dbReference type="InterPro" id="IPR011333">
    <property type="entry name" value="SKP1/BTB/POZ_sf"/>
</dbReference>
<evidence type="ECO:0000256" key="8">
    <source>
        <dbReference type="ARBA" id="ARBA00022958"/>
    </source>
</evidence>
<dbReference type="InterPro" id="IPR003971">
    <property type="entry name" value="K_chnl_volt-dep_Kv5/Kv9"/>
</dbReference>
<evidence type="ECO:0000256" key="5">
    <source>
        <dbReference type="ARBA" id="ARBA00022692"/>
    </source>
</evidence>
<organism evidence="16">
    <name type="scientific">Hirudo verbana</name>
    <dbReference type="NCBI Taxonomy" id="311461"/>
    <lineage>
        <taxon>Eukaryota</taxon>
        <taxon>Metazoa</taxon>
        <taxon>Spiralia</taxon>
        <taxon>Lophotrochozoa</taxon>
        <taxon>Annelida</taxon>
        <taxon>Clitellata</taxon>
        <taxon>Hirudinea</taxon>
        <taxon>Hirudinida</taxon>
        <taxon>Hirudiniformes</taxon>
        <taxon>Hirudinidae</taxon>
        <taxon>Hirudo</taxon>
    </lineage>
</organism>
<dbReference type="InterPro" id="IPR028325">
    <property type="entry name" value="VG_K_chnl"/>
</dbReference>
<evidence type="ECO:0000256" key="7">
    <source>
        <dbReference type="ARBA" id="ARBA00022882"/>
    </source>
</evidence>
<keyword evidence="11 14" id="KW-0472">Membrane</keyword>
<dbReference type="InterPro" id="IPR003131">
    <property type="entry name" value="T1-type_BTB"/>
</dbReference>
<evidence type="ECO:0000256" key="9">
    <source>
        <dbReference type="ARBA" id="ARBA00022989"/>
    </source>
</evidence>
<feature type="region of interest" description="Disordered" evidence="13">
    <location>
        <begin position="683"/>
        <end position="709"/>
    </location>
</feature>
<dbReference type="PANTHER" id="PTHR11537:SF254">
    <property type="entry name" value="POTASSIUM VOLTAGE-GATED CHANNEL PROTEIN SHAB"/>
    <property type="match status" value="1"/>
</dbReference>
<evidence type="ECO:0000256" key="1">
    <source>
        <dbReference type="ARBA" id="ARBA00004141"/>
    </source>
</evidence>
<dbReference type="PANTHER" id="PTHR11537">
    <property type="entry name" value="VOLTAGE-GATED POTASSIUM CHANNEL"/>
    <property type="match status" value="1"/>
</dbReference>
<dbReference type="SUPFAM" id="SSF81324">
    <property type="entry name" value="Voltage-gated potassium channels"/>
    <property type="match status" value="1"/>
</dbReference>
<dbReference type="AlphaFoldDB" id="A0A2S1WM60"/>
<keyword evidence="5 14" id="KW-0812">Transmembrane</keyword>
<dbReference type="PRINTS" id="PR01491">
    <property type="entry name" value="KVCHANNEL"/>
</dbReference>
<dbReference type="Gene3D" id="1.20.120.350">
    <property type="entry name" value="Voltage-gated potassium channels. Chain C"/>
    <property type="match status" value="1"/>
</dbReference>
<dbReference type="SUPFAM" id="SSF54695">
    <property type="entry name" value="POZ domain"/>
    <property type="match status" value="1"/>
</dbReference>
<evidence type="ECO:0000256" key="10">
    <source>
        <dbReference type="ARBA" id="ARBA00023065"/>
    </source>
</evidence>
<keyword evidence="3" id="KW-0633">Potassium transport</keyword>
<feature type="region of interest" description="Disordered" evidence="13">
    <location>
        <begin position="1"/>
        <end position="63"/>
    </location>
</feature>
<dbReference type="PRINTS" id="PR00169">
    <property type="entry name" value="KCHANNEL"/>
</dbReference>
<accession>A0A2S1WM60</accession>
<dbReference type="GO" id="GO:0008076">
    <property type="term" value="C:voltage-gated potassium channel complex"/>
    <property type="evidence" value="ECO:0007669"/>
    <property type="project" value="InterPro"/>
</dbReference>
<dbReference type="InterPro" id="IPR005821">
    <property type="entry name" value="Ion_trans_dom"/>
</dbReference>
<dbReference type="SMART" id="SM00225">
    <property type="entry name" value="BTB"/>
    <property type="match status" value="1"/>
</dbReference>
<feature type="transmembrane region" description="Helical" evidence="14">
    <location>
        <begin position="484"/>
        <end position="502"/>
    </location>
</feature>
<name>A0A2S1WM60_9ANNE</name>
<keyword evidence="8" id="KW-0630">Potassium</keyword>
<dbReference type="EMBL" id="MG973383">
    <property type="protein sequence ID" value="AWJ68236.1"/>
    <property type="molecule type" value="mRNA"/>
</dbReference>
<feature type="transmembrane region" description="Helical" evidence="14">
    <location>
        <begin position="554"/>
        <end position="575"/>
    </location>
</feature>
<proteinExistence type="evidence at transcript level"/>
<dbReference type="FunFam" id="1.20.120.350:FF:000018">
    <property type="entry name" value="Potassium voltage-gated channel subfamily B member"/>
    <property type="match status" value="1"/>
</dbReference>
<evidence type="ECO:0000256" key="6">
    <source>
        <dbReference type="ARBA" id="ARBA00022826"/>
    </source>
</evidence>
<comment type="subcellular location">
    <subcellularLocation>
        <location evidence="1">Membrane</location>
        <topology evidence="1">Multi-pass membrane protein</topology>
    </subcellularLocation>
</comment>
<feature type="transmembrane region" description="Helical" evidence="14">
    <location>
        <begin position="616"/>
        <end position="643"/>
    </location>
</feature>
<dbReference type="InterPro" id="IPR003968">
    <property type="entry name" value="K_chnl_volt-dep_Kv"/>
</dbReference>
<feature type="domain" description="BTB" evidence="15">
    <location>
        <begin position="254"/>
        <end position="363"/>
    </location>
</feature>
<evidence type="ECO:0000256" key="4">
    <source>
        <dbReference type="ARBA" id="ARBA00022553"/>
    </source>
</evidence>
<keyword evidence="6" id="KW-0631">Potassium channel</keyword>
<evidence type="ECO:0000256" key="11">
    <source>
        <dbReference type="ARBA" id="ARBA00023136"/>
    </source>
</evidence>
<keyword evidence="9 14" id="KW-1133">Transmembrane helix</keyword>
<dbReference type="FunFam" id="3.30.710.10:FF:000010">
    <property type="entry name" value="Potassium voltage-gated channel subfamily B member"/>
    <property type="match status" value="1"/>
</dbReference>
<evidence type="ECO:0000256" key="12">
    <source>
        <dbReference type="ARBA" id="ARBA00023303"/>
    </source>
</evidence>
<evidence type="ECO:0000259" key="15">
    <source>
        <dbReference type="SMART" id="SM00225"/>
    </source>
</evidence>
<feature type="transmembrane region" description="Helical" evidence="14">
    <location>
        <begin position="452"/>
        <end position="472"/>
    </location>
</feature>
<dbReference type="GO" id="GO:0001508">
    <property type="term" value="P:action potential"/>
    <property type="evidence" value="ECO:0007669"/>
    <property type="project" value="TreeGrafter"/>
</dbReference>
<evidence type="ECO:0000313" key="16">
    <source>
        <dbReference type="EMBL" id="AWJ68236.1"/>
    </source>
</evidence>
<dbReference type="InterPro" id="IPR000210">
    <property type="entry name" value="BTB/POZ_dom"/>
</dbReference>
<dbReference type="Pfam" id="PF02214">
    <property type="entry name" value="BTB_2"/>
    <property type="match status" value="1"/>
</dbReference>
<dbReference type="Pfam" id="PF00520">
    <property type="entry name" value="Ion_trans"/>
    <property type="match status" value="1"/>
</dbReference>
<dbReference type="Gene3D" id="3.30.710.10">
    <property type="entry name" value="Potassium Channel Kv1.1, Chain A"/>
    <property type="match status" value="1"/>
</dbReference>
<dbReference type="FunFam" id="1.10.287.70:FF:000034">
    <property type="entry name" value="Potassium voltage-gated channel subfamily B member"/>
    <property type="match status" value="1"/>
</dbReference>
<dbReference type="GO" id="GO:0005251">
    <property type="term" value="F:delayed rectifier potassium channel activity"/>
    <property type="evidence" value="ECO:0007669"/>
    <property type="project" value="TreeGrafter"/>
</dbReference>